<dbReference type="EMBL" id="BMAT01003141">
    <property type="protein sequence ID" value="GFS20990.1"/>
    <property type="molecule type" value="Genomic_DNA"/>
</dbReference>
<sequence>MKTIAKNEGLSSFVNVFLYRREAQGCPRVVVASLDTKPFLTQQTVKVTEPGGLLPVPANFKAPLAWQRLQVAEFAAMRQVWGDLYRYDQFSYTIFCHKNLFSMNVEI</sequence>
<dbReference type="AlphaFoldDB" id="A0AAV4JGS2"/>
<comment type="caution">
    <text evidence="1">The sequence shown here is derived from an EMBL/GenBank/DDBJ whole genome shotgun (WGS) entry which is preliminary data.</text>
</comment>
<protein>
    <submittedName>
        <fullName evidence="1">Gem-associated protein 2</fullName>
    </submittedName>
</protein>
<name>A0AAV4JGS2_9GAST</name>
<reference evidence="1 2" key="1">
    <citation type="journal article" date="2021" name="Elife">
        <title>Chloroplast acquisition without the gene transfer in kleptoplastic sea slugs, Plakobranchus ocellatus.</title>
        <authorList>
            <person name="Maeda T."/>
            <person name="Takahashi S."/>
            <person name="Yoshida T."/>
            <person name="Shimamura S."/>
            <person name="Takaki Y."/>
            <person name="Nagai Y."/>
            <person name="Toyoda A."/>
            <person name="Suzuki Y."/>
            <person name="Arimoto A."/>
            <person name="Ishii H."/>
            <person name="Satoh N."/>
            <person name="Nishiyama T."/>
            <person name="Hasebe M."/>
            <person name="Maruyama T."/>
            <person name="Minagawa J."/>
            <person name="Obokata J."/>
            <person name="Shigenobu S."/>
        </authorList>
    </citation>
    <scope>NUCLEOTIDE SEQUENCE [LARGE SCALE GENOMIC DNA]</scope>
</reference>
<organism evidence="1 2">
    <name type="scientific">Elysia marginata</name>
    <dbReference type="NCBI Taxonomy" id="1093978"/>
    <lineage>
        <taxon>Eukaryota</taxon>
        <taxon>Metazoa</taxon>
        <taxon>Spiralia</taxon>
        <taxon>Lophotrochozoa</taxon>
        <taxon>Mollusca</taxon>
        <taxon>Gastropoda</taxon>
        <taxon>Heterobranchia</taxon>
        <taxon>Euthyneura</taxon>
        <taxon>Panpulmonata</taxon>
        <taxon>Sacoglossa</taxon>
        <taxon>Placobranchoidea</taxon>
        <taxon>Plakobranchidae</taxon>
        <taxon>Elysia</taxon>
    </lineage>
</organism>
<keyword evidence="2" id="KW-1185">Reference proteome</keyword>
<proteinExistence type="predicted"/>
<accession>A0AAV4JGS2</accession>
<evidence type="ECO:0000313" key="1">
    <source>
        <dbReference type="EMBL" id="GFS20990.1"/>
    </source>
</evidence>
<gene>
    <name evidence="1" type="ORF">ElyMa_001584400</name>
</gene>
<evidence type="ECO:0000313" key="2">
    <source>
        <dbReference type="Proteomes" id="UP000762676"/>
    </source>
</evidence>
<dbReference type="Proteomes" id="UP000762676">
    <property type="component" value="Unassembled WGS sequence"/>
</dbReference>